<name>A0A318T794_9HYPH</name>
<proteinExistence type="predicted"/>
<protein>
    <submittedName>
        <fullName evidence="1">Uncharacterized protein</fullName>
    </submittedName>
</protein>
<keyword evidence="2" id="KW-1185">Reference proteome</keyword>
<reference evidence="1 2" key="1">
    <citation type="submission" date="2018-06" db="EMBL/GenBank/DDBJ databases">
        <title>Genomic Encyclopedia of Type Strains, Phase III (KMG-III): the genomes of soil and plant-associated and newly described type strains.</title>
        <authorList>
            <person name="Whitman W."/>
        </authorList>
    </citation>
    <scope>NUCLEOTIDE SEQUENCE [LARGE SCALE GENOMIC DNA]</scope>
    <source>
        <strain evidence="1 2">ORS 1419</strain>
    </source>
</reference>
<organism evidence="1 2">
    <name type="scientific">Phyllobacterium leguminum</name>
    <dbReference type="NCBI Taxonomy" id="314237"/>
    <lineage>
        <taxon>Bacteria</taxon>
        <taxon>Pseudomonadati</taxon>
        <taxon>Pseudomonadota</taxon>
        <taxon>Alphaproteobacteria</taxon>
        <taxon>Hyphomicrobiales</taxon>
        <taxon>Phyllobacteriaceae</taxon>
        <taxon>Phyllobacterium</taxon>
    </lineage>
</organism>
<dbReference type="AlphaFoldDB" id="A0A318T794"/>
<accession>A0A318T794</accession>
<dbReference type="EMBL" id="QJTF01000001">
    <property type="protein sequence ID" value="PYE90433.1"/>
    <property type="molecule type" value="Genomic_DNA"/>
</dbReference>
<gene>
    <name evidence="1" type="ORF">C7477_101105</name>
</gene>
<evidence type="ECO:0000313" key="2">
    <source>
        <dbReference type="Proteomes" id="UP000247454"/>
    </source>
</evidence>
<sequence>MTLQTEEISTSLDMPSAEEGRTLIQAFLRISDPAKREEAMALVKALAEGERKSEA</sequence>
<comment type="caution">
    <text evidence="1">The sequence shown here is derived from an EMBL/GenBank/DDBJ whole genome shotgun (WGS) entry which is preliminary data.</text>
</comment>
<dbReference type="Proteomes" id="UP000247454">
    <property type="component" value="Unassembled WGS sequence"/>
</dbReference>
<evidence type="ECO:0000313" key="1">
    <source>
        <dbReference type="EMBL" id="PYE90433.1"/>
    </source>
</evidence>
<dbReference type="RefSeq" id="WP_181418304.1">
    <property type="nucleotide sequence ID" value="NZ_QJTF01000001.1"/>
</dbReference>